<dbReference type="AlphaFoldDB" id="A0A6L9S5A2"/>
<dbReference type="InterPro" id="IPR029063">
    <property type="entry name" value="SAM-dependent_MTases_sf"/>
</dbReference>
<reference evidence="2 3" key="1">
    <citation type="submission" date="2020-02" db="EMBL/GenBank/DDBJ databases">
        <authorList>
            <person name="Li X.-J."/>
            <person name="Han X.-M."/>
        </authorList>
    </citation>
    <scope>NUCLEOTIDE SEQUENCE [LARGE SCALE GENOMIC DNA]</scope>
    <source>
        <strain evidence="2 3">CCTCC AB 2017055</strain>
    </source>
</reference>
<proteinExistence type="predicted"/>
<dbReference type="EMBL" id="JAAGOA010000003">
    <property type="protein sequence ID" value="NED99813.1"/>
    <property type="molecule type" value="Genomic_DNA"/>
</dbReference>
<protein>
    <recommendedName>
        <fullName evidence="4">Spermidine synthase</fullName>
    </recommendedName>
</protein>
<dbReference type="Proteomes" id="UP000475214">
    <property type="component" value="Unassembled WGS sequence"/>
</dbReference>
<accession>A0A6L9S5A2</accession>
<dbReference type="Gene3D" id="3.40.50.150">
    <property type="entry name" value="Vaccinia Virus protein VP39"/>
    <property type="match status" value="1"/>
</dbReference>
<evidence type="ECO:0000313" key="3">
    <source>
        <dbReference type="Proteomes" id="UP000475214"/>
    </source>
</evidence>
<name>A0A6L9S5A2_9ACTN</name>
<sequence length="226" mass="24550">MDDLPETLARGDGIAGELALRRRGGQDGVYELIVNGTFLMDTAETSTERLLADVLLDRHDSPRRVLVGGLGFGFTVDTLLGDARVDRVDVVELEPLLVDWLRDGMVPAADVVMNDPRVHIEVADIRDALDDAAPELYDGILLDTDNGPGFLVRDENARVYEPPALRAAADALAVGGVLALWSAAPSDRLAVALADSVGDVTELVRTVTRQGREVDYHIYLAQRRPR</sequence>
<evidence type="ECO:0000313" key="2">
    <source>
        <dbReference type="EMBL" id="NED99813.1"/>
    </source>
</evidence>
<evidence type="ECO:0008006" key="4">
    <source>
        <dbReference type="Google" id="ProtNLM"/>
    </source>
</evidence>
<dbReference type="RefSeq" id="WP_163734329.1">
    <property type="nucleotide sequence ID" value="NZ_JAAGOA010000003.1"/>
</dbReference>
<dbReference type="GO" id="GO:0006596">
    <property type="term" value="P:polyamine biosynthetic process"/>
    <property type="evidence" value="ECO:0007669"/>
    <property type="project" value="UniProtKB-KW"/>
</dbReference>
<keyword evidence="3" id="KW-1185">Reference proteome</keyword>
<organism evidence="2 3">
    <name type="scientific">Phytoactinopolyspora halotolerans</name>
    <dbReference type="NCBI Taxonomy" id="1981512"/>
    <lineage>
        <taxon>Bacteria</taxon>
        <taxon>Bacillati</taxon>
        <taxon>Actinomycetota</taxon>
        <taxon>Actinomycetes</taxon>
        <taxon>Jiangellales</taxon>
        <taxon>Jiangellaceae</taxon>
        <taxon>Phytoactinopolyspora</taxon>
    </lineage>
</organism>
<dbReference type="Pfam" id="PF01564">
    <property type="entry name" value="Spermine_synth"/>
    <property type="match status" value="1"/>
</dbReference>
<dbReference type="PANTHER" id="PTHR43317:SF3">
    <property type="entry name" value="BLR2883 PROTEIN"/>
    <property type="match status" value="1"/>
</dbReference>
<comment type="caution">
    <text evidence="2">The sequence shown here is derived from an EMBL/GenBank/DDBJ whole genome shotgun (WGS) entry which is preliminary data.</text>
</comment>
<evidence type="ECO:0000256" key="1">
    <source>
        <dbReference type="ARBA" id="ARBA00023115"/>
    </source>
</evidence>
<dbReference type="PANTHER" id="PTHR43317">
    <property type="entry name" value="THERMOSPERMINE SYNTHASE ACAULIS5"/>
    <property type="match status" value="1"/>
</dbReference>
<dbReference type="SUPFAM" id="SSF53335">
    <property type="entry name" value="S-adenosyl-L-methionine-dependent methyltransferases"/>
    <property type="match status" value="1"/>
</dbReference>
<gene>
    <name evidence="2" type="ORF">G1H10_06500</name>
</gene>
<keyword evidence="1" id="KW-0620">Polyamine biosynthesis</keyword>